<evidence type="ECO:0000259" key="1">
    <source>
        <dbReference type="Pfam" id="PF01979"/>
    </source>
</evidence>
<dbReference type="SUPFAM" id="SSF51556">
    <property type="entry name" value="Metallo-dependent hydrolases"/>
    <property type="match status" value="1"/>
</dbReference>
<dbReference type="InterPro" id="IPR051781">
    <property type="entry name" value="Metallo-dep_Hydrolase"/>
</dbReference>
<name>A0A239D201_9FLAO</name>
<dbReference type="InterPro" id="IPR006680">
    <property type="entry name" value="Amidohydro-rel"/>
</dbReference>
<dbReference type="EMBL" id="FZNY01000009">
    <property type="protein sequence ID" value="SNS26058.1"/>
    <property type="molecule type" value="Genomic_DNA"/>
</dbReference>
<reference evidence="2 3" key="1">
    <citation type="submission" date="2017-06" db="EMBL/GenBank/DDBJ databases">
        <authorList>
            <person name="Kim H.J."/>
            <person name="Triplett B.A."/>
        </authorList>
    </citation>
    <scope>NUCLEOTIDE SEQUENCE [LARGE SCALE GENOMIC DNA]</scope>
    <source>
        <strain evidence="2 3">DSM 25597</strain>
    </source>
</reference>
<gene>
    <name evidence="2" type="ORF">SAMN06265376_10989</name>
</gene>
<protein>
    <submittedName>
        <fullName evidence="2">Imidazolonepropionase</fullName>
    </submittedName>
</protein>
<dbReference type="RefSeq" id="WP_089373580.1">
    <property type="nucleotide sequence ID" value="NZ_BMEP01000001.1"/>
</dbReference>
<dbReference type="InterPro" id="IPR011059">
    <property type="entry name" value="Metal-dep_hydrolase_composite"/>
</dbReference>
<dbReference type="GO" id="GO:0016810">
    <property type="term" value="F:hydrolase activity, acting on carbon-nitrogen (but not peptide) bonds"/>
    <property type="evidence" value="ECO:0007669"/>
    <property type="project" value="InterPro"/>
</dbReference>
<dbReference type="OrthoDB" id="9797498at2"/>
<proteinExistence type="predicted"/>
<dbReference type="PANTHER" id="PTHR43135:SF3">
    <property type="entry name" value="ALPHA-D-RIBOSE 1-METHYLPHOSPHONATE 5-TRIPHOSPHATE DIPHOSPHATASE"/>
    <property type="match status" value="1"/>
</dbReference>
<dbReference type="Pfam" id="PF01979">
    <property type="entry name" value="Amidohydro_1"/>
    <property type="match status" value="1"/>
</dbReference>
<keyword evidence="3" id="KW-1185">Reference proteome</keyword>
<dbReference type="InterPro" id="IPR032466">
    <property type="entry name" value="Metal_Hydrolase"/>
</dbReference>
<evidence type="ECO:0000313" key="2">
    <source>
        <dbReference type="EMBL" id="SNS26058.1"/>
    </source>
</evidence>
<accession>A0A239D201</accession>
<dbReference type="SUPFAM" id="SSF51338">
    <property type="entry name" value="Composite domain of metallo-dependent hydrolases"/>
    <property type="match status" value="1"/>
</dbReference>
<dbReference type="Proteomes" id="UP000198379">
    <property type="component" value="Unassembled WGS sequence"/>
</dbReference>
<dbReference type="PANTHER" id="PTHR43135">
    <property type="entry name" value="ALPHA-D-RIBOSE 1-METHYLPHOSPHONATE 5-TRIPHOSPHATE DIPHOSPHATASE"/>
    <property type="match status" value="1"/>
</dbReference>
<organism evidence="2 3">
    <name type="scientific">Dokdonia pacifica</name>
    <dbReference type="NCBI Taxonomy" id="1627892"/>
    <lineage>
        <taxon>Bacteria</taxon>
        <taxon>Pseudomonadati</taxon>
        <taxon>Bacteroidota</taxon>
        <taxon>Flavobacteriia</taxon>
        <taxon>Flavobacteriales</taxon>
        <taxon>Flavobacteriaceae</taxon>
        <taxon>Dokdonia</taxon>
    </lineage>
</organism>
<sequence length="377" mass="41674">MKLYSTIVIIWFTFLGIQAQESFVIKNVTLFDGETVIENTSVLIEEGIVKKVGKDIQGDHKIVEGNGRFLMPALTNCHVHSFMVPQLYEAAKAGVLNLLDMHGLETMQHYMTNMRDQEGTARLYRAGYAATAPGGHGTQYGFEVPTLEKPEDAKQWIADRVEAGVDHIKIIVEPWKTTISHEIAKALIEEAHAQNKVAVAHISKKEDAYKVLSNGADGLVHIWGDGQLPQEQLDDLVKNQNFFVIPTVLTNVLVQPLFYGKTAEETAKVEEALLKEVKRLYDAGIPILAGTDPPNAEINMGTDLYKELIFFSKAGIPAIDVLKSATSLPATKFNIGNTGFIKEGYIADMLLLSKSPLEAMDHISSIEMIWKDGVIIK</sequence>
<dbReference type="Gene3D" id="2.30.40.10">
    <property type="entry name" value="Urease, subunit C, domain 1"/>
    <property type="match status" value="1"/>
</dbReference>
<dbReference type="AlphaFoldDB" id="A0A239D201"/>
<feature type="domain" description="Amidohydrolase-related" evidence="1">
    <location>
        <begin position="69"/>
        <end position="375"/>
    </location>
</feature>
<dbReference type="Gene3D" id="3.20.20.140">
    <property type="entry name" value="Metal-dependent hydrolases"/>
    <property type="match status" value="1"/>
</dbReference>
<evidence type="ECO:0000313" key="3">
    <source>
        <dbReference type="Proteomes" id="UP000198379"/>
    </source>
</evidence>